<sequence>MNSDTTTILIFITATFVAAGFVKGVVGMGLPTVAMGVLSLFMAPVAAASMLIIPSLVTNVWQLVAGPPLGYLFKRLATMMVMICLGTLLGISVLTGASSSVASAGLGAILALYGVIGLAARQFRVPARAEPWLSPLVGLVTGLVTGATGVFVVPAVPYLGSLGLAKEQLIQALGLSFTVSTVALAAALALQGSYQLPASGSSALAVLPALAGMFLGQRVRATLRPDVFRRWFFVGLIVLGIYMLVRAVS</sequence>
<dbReference type="GO" id="GO:0005886">
    <property type="term" value="C:plasma membrane"/>
    <property type="evidence" value="ECO:0007669"/>
    <property type="project" value="UniProtKB-SubCell"/>
</dbReference>
<reference evidence="9 10" key="1">
    <citation type="submission" date="2017-01" db="EMBL/GenBank/DDBJ databases">
        <authorList>
            <person name="Mah S.A."/>
            <person name="Swanson W.J."/>
            <person name="Moy G.W."/>
            <person name="Vacquier V.D."/>
        </authorList>
    </citation>
    <scope>NUCLEOTIDE SEQUENCE [LARGE SCALE GENOMIC DNA]</scope>
    <source>
        <strain evidence="9 10">DSM 22694</strain>
    </source>
</reference>
<dbReference type="STRING" id="1484693.RS694_12475"/>
<evidence type="ECO:0000256" key="8">
    <source>
        <dbReference type="RuleBase" id="RU363041"/>
    </source>
</evidence>
<feature type="transmembrane region" description="Helical" evidence="8">
    <location>
        <begin position="76"/>
        <end position="94"/>
    </location>
</feature>
<comment type="similarity">
    <text evidence="2 8">Belongs to the 4-toluene sulfonate uptake permease (TSUP) (TC 2.A.102) family.</text>
</comment>
<feature type="transmembrane region" description="Helical" evidence="8">
    <location>
        <begin position="132"/>
        <end position="157"/>
    </location>
</feature>
<name>A0A1P8KB75_9BURK</name>
<comment type="subcellular location">
    <subcellularLocation>
        <location evidence="1 8">Cell membrane</location>
        <topology evidence="1 8">Multi-pass membrane protein</topology>
    </subcellularLocation>
</comment>
<dbReference type="Proteomes" id="UP000186110">
    <property type="component" value="Chromosome"/>
</dbReference>
<feature type="transmembrane region" description="Helical" evidence="8">
    <location>
        <begin position="169"/>
        <end position="190"/>
    </location>
</feature>
<keyword evidence="3" id="KW-0813">Transport</keyword>
<dbReference type="EMBL" id="CP019239">
    <property type="protein sequence ID" value="APW43259.1"/>
    <property type="molecule type" value="Genomic_DNA"/>
</dbReference>
<evidence type="ECO:0000256" key="7">
    <source>
        <dbReference type="ARBA" id="ARBA00023136"/>
    </source>
</evidence>
<evidence type="ECO:0000256" key="4">
    <source>
        <dbReference type="ARBA" id="ARBA00022475"/>
    </source>
</evidence>
<keyword evidence="5 8" id="KW-0812">Transmembrane</keyword>
<evidence type="ECO:0000313" key="10">
    <source>
        <dbReference type="Proteomes" id="UP000186110"/>
    </source>
</evidence>
<feature type="transmembrane region" description="Helical" evidence="8">
    <location>
        <begin position="196"/>
        <end position="215"/>
    </location>
</feature>
<keyword evidence="7 8" id="KW-0472">Membrane</keyword>
<keyword evidence="6 8" id="KW-1133">Transmembrane helix</keyword>
<dbReference type="KEGG" id="rsb:RS694_12475"/>
<feature type="transmembrane region" description="Helical" evidence="8">
    <location>
        <begin position="101"/>
        <end position="120"/>
    </location>
</feature>
<keyword evidence="10" id="KW-1185">Reference proteome</keyword>
<evidence type="ECO:0000313" key="9">
    <source>
        <dbReference type="EMBL" id="APW43259.1"/>
    </source>
</evidence>
<dbReference type="Pfam" id="PF01925">
    <property type="entry name" value="TauE"/>
    <property type="match status" value="1"/>
</dbReference>
<gene>
    <name evidence="9" type="ORF">RS694_12475</name>
</gene>
<evidence type="ECO:0000256" key="1">
    <source>
        <dbReference type="ARBA" id="ARBA00004651"/>
    </source>
</evidence>
<protein>
    <recommendedName>
        <fullName evidence="8">Probable membrane transporter protein</fullName>
    </recommendedName>
</protein>
<keyword evidence="4 8" id="KW-1003">Cell membrane</keyword>
<evidence type="ECO:0000256" key="5">
    <source>
        <dbReference type="ARBA" id="ARBA00022692"/>
    </source>
</evidence>
<dbReference type="InterPro" id="IPR052017">
    <property type="entry name" value="TSUP"/>
</dbReference>
<dbReference type="PANTHER" id="PTHR30269">
    <property type="entry name" value="TRANSMEMBRANE PROTEIN YFCA"/>
    <property type="match status" value="1"/>
</dbReference>
<dbReference type="InterPro" id="IPR002781">
    <property type="entry name" value="TM_pro_TauE-like"/>
</dbReference>
<organism evidence="9 10">
    <name type="scientific">Rhodoferax saidenbachensis</name>
    <dbReference type="NCBI Taxonomy" id="1484693"/>
    <lineage>
        <taxon>Bacteria</taxon>
        <taxon>Pseudomonadati</taxon>
        <taxon>Pseudomonadota</taxon>
        <taxon>Betaproteobacteria</taxon>
        <taxon>Burkholderiales</taxon>
        <taxon>Comamonadaceae</taxon>
        <taxon>Rhodoferax</taxon>
    </lineage>
</organism>
<evidence type="ECO:0000256" key="6">
    <source>
        <dbReference type="ARBA" id="ARBA00022989"/>
    </source>
</evidence>
<feature type="transmembrane region" description="Helical" evidence="8">
    <location>
        <begin position="33"/>
        <end position="56"/>
    </location>
</feature>
<dbReference type="eggNOG" id="COG0730">
    <property type="taxonomic scope" value="Bacteria"/>
</dbReference>
<dbReference type="AlphaFoldDB" id="A0A1P8KB75"/>
<feature type="transmembrane region" description="Helical" evidence="8">
    <location>
        <begin position="6"/>
        <end position="26"/>
    </location>
</feature>
<evidence type="ECO:0000256" key="3">
    <source>
        <dbReference type="ARBA" id="ARBA00022448"/>
    </source>
</evidence>
<accession>A0A1P8KB75</accession>
<feature type="transmembrane region" description="Helical" evidence="8">
    <location>
        <begin position="227"/>
        <end position="245"/>
    </location>
</feature>
<dbReference type="RefSeq" id="WP_029708385.1">
    <property type="nucleotide sequence ID" value="NZ_CP019239.1"/>
</dbReference>
<evidence type="ECO:0000256" key="2">
    <source>
        <dbReference type="ARBA" id="ARBA00009142"/>
    </source>
</evidence>
<dbReference type="PANTHER" id="PTHR30269:SF32">
    <property type="entry name" value="MEMBRANE TRANSPORTER PROTEIN-RELATED"/>
    <property type="match status" value="1"/>
</dbReference>
<proteinExistence type="inferred from homology"/>